<feature type="compositionally biased region" description="Low complexity" evidence="1">
    <location>
        <begin position="55"/>
        <end position="72"/>
    </location>
</feature>
<feature type="region of interest" description="Disordered" evidence="1">
    <location>
        <begin position="214"/>
        <end position="234"/>
    </location>
</feature>
<feature type="region of interest" description="Disordered" evidence="1">
    <location>
        <begin position="474"/>
        <end position="539"/>
    </location>
</feature>
<sequence length="601" mass="63890">MQAHSLLQFDSSAAKAADEFGDGSVATQAGSSNQAHPIAEGLTYNGGAYLCPDTNTAISDNNDDSNANGSASMPPRDPYANSYPTVLGSNDLASTIANRFNWAGRRSISAGTTPGTDTGSGRNTVNVENNDDFNIWRASQPSISISSPPKQESEATILSLPSAFPPLRRTYHDNDLNNQQPSQSSGSTNNANSNQQDLMSGFSSFSSALTSTDYETTSHYGDSSTSEYQAFSSPARPTMHGIIPTAIQSFVPSINHGQYIRPSSFYNDQRTVPGPYRYNGYANNPAMGSNAGSYGRGPANDNVGSPVTGPLVQHAGHNPDLSHTAGQHPLEMAGIPLDAATRQAIEYQRNAEAQATIVEHLFNLRPMPKVPVMQDYCTTPTFAVECLQNYAKDLQSWAFELSLHTTRLESVLNLPGQLAWAHDSFAARLILNRTPENAEGFKTAMAASETATKAMIHARNVANSMNVSPTMHFQAAGQQSRGATRGGRAASGTKKAPAKRKSTTQDTEDGDEMAGGDNAGPSTAVKKAPVRKRAPAKKAKSEIAAAYAPVNVSGGPSGFYNQSVLAANAPGMADDRDLDAEGETDDEFLASLQRRHEMGLN</sequence>
<dbReference type="AlphaFoldDB" id="A0A8H7WJ55"/>
<dbReference type="Proteomes" id="UP000664132">
    <property type="component" value="Unassembled WGS sequence"/>
</dbReference>
<gene>
    <name evidence="2" type="ORF">IFR04_001105</name>
</gene>
<feature type="compositionally biased region" description="Polar residues" evidence="1">
    <location>
        <begin position="214"/>
        <end position="232"/>
    </location>
</feature>
<feature type="region of interest" description="Disordered" evidence="1">
    <location>
        <begin position="106"/>
        <end position="128"/>
    </location>
</feature>
<feature type="compositionally biased region" description="Polar residues" evidence="1">
    <location>
        <begin position="109"/>
        <end position="128"/>
    </location>
</feature>
<organism evidence="2 3">
    <name type="scientific">Cadophora malorum</name>
    <dbReference type="NCBI Taxonomy" id="108018"/>
    <lineage>
        <taxon>Eukaryota</taxon>
        <taxon>Fungi</taxon>
        <taxon>Dikarya</taxon>
        <taxon>Ascomycota</taxon>
        <taxon>Pezizomycotina</taxon>
        <taxon>Leotiomycetes</taxon>
        <taxon>Helotiales</taxon>
        <taxon>Ploettnerulaceae</taxon>
        <taxon>Cadophora</taxon>
    </lineage>
</organism>
<feature type="compositionally biased region" description="Low complexity" evidence="1">
    <location>
        <begin position="474"/>
        <end position="493"/>
    </location>
</feature>
<name>A0A8H7WJ55_9HELO</name>
<evidence type="ECO:0000313" key="2">
    <source>
        <dbReference type="EMBL" id="KAG4425643.1"/>
    </source>
</evidence>
<evidence type="ECO:0000256" key="1">
    <source>
        <dbReference type="SAM" id="MobiDB-lite"/>
    </source>
</evidence>
<dbReference type="EMBL" id="JAFJYH010000008">
    <property type="protein sequence ID" value="KAG4425643.1"/>
    <property type="molecule type" value="Genomic_DNA"/>
</dbReference>
<dbReference type="OrthoDB" id="3562018at2759"/>
<proteinExistence type="predicted"/>
<keyword evidence="3" id="KW-1185">Reference proteome</keyword>
<protein>
    <submittedName>
        <fullName evidence="2">Uncharacterized protein</fullName>
    </submittedName>
</protein>
<feature type="region of interest" description="Disordered" evidence="1">
    <location>
        <begin position="55"/>
        <end position="84"/>
    </location>
</feature>
<evidence type="ECO:0000313" key="3">
    <source>
        <dbReference type="Proteomes" id="UP000664132"/>
    </source>
</evidence>
<comment type="caution">
    <text evidence="2">The sequence shown here is derived from an EMBL/GenBank/DDBJ whole genome shotgun (WGS) entry which is preliminary data.</text>
</comment>
<accession>A0A8H7WJ55</accession>
<reference evidence="2" key="1">
    <citation type="submission" date="2021-02" db="EMBL/GenBank/DDBJ databases">
        <title>Genome sequence Cadophora malorum strain M34.</title>
        <authorList>
            <person name="Stefanovic E."/>
            <person name="Vu D."/>
            <person name="Scully C."/>
            <person name="Dijksterhuis J."/>
            <person name="Roader J."/>
            <person name="Houbraken J."/>
        </authorList>
    </citation>
    <scope>NUCLEOTIDE SEQUENCE</scope>
    <source>
        <strain evidence="2">M34</strain>
    </source>
</reference>
<feature type="compositionally biased region" description="Basic residues" evidence="1">
    <location>
        <begin position="528"/>
        <end position="538"/>
    </location>
</feature>
<feature type="region of interest" description="Disordered" evidence="1">
    <location>
        <begin position="166"/>
        <end position="199"/>
    </location>
</feature>
<feature type="compositionally biased region" description="Polar residues" evidence="1">
    <location>
        <begin position="176"/>
        <end position="198"/>
    </location>
</feature>